<dbReference type="InterPro" id="IPR000943">
    <property type="entry name" value="RNA_pol_sigma70"/>
</dbReference>
<dbReference type="InterPro" id="IPR012845">
    <property type="entry name" value="RNA_pol_sigma_FliA_WhiG"/>
</dbReference>
<dbReference type="SUPFAM" id="SSF88659">
    <property type="entry name" value="Sigma3 and sigma4 domains of RNA polymerase sigma factors"/>
    <property type="match status" value="2"/>
</dbReference>
<dbReference type="Gene3D" id="1.20.140.160">
    <property type="match status" value="1"/>
</dbReference>
<dbReference type="PIRSF" id="PIRSF000770">
    <property type="entry name" value="RNA_pol_sigma-SigE/K"/>
    <property type="match status" value="1"/>
</dbReference>
<protein>
    <submittedName>
        <fullName evidence="6">RNA polymerase sigma factor FliA</fullName>
    </submittedName>
</protein>
<dbReference type="PANTHER" id="PTHR30385">
    <property type="entry name" value="SIGMA FACTOR F FLAGELLAR"/>
    <property type="match status" value="1"/>
</dbReference>
<dbReference type="NCBIfam" id="TIGR02479">
    <property type="entry name" value="FliA_WhiG"/>
    <property type="match status" value="1"/>
</dbReference>
<dbReference type="CDD" id="cd06171">
    <property type="entry name" value="Sigma70_r4"/>
    <property type="match status" value="1"/>
</dbReference>
<evidence type="ECO:0000313" key="7">
    <source>
        <dbReference type="Proteomes" id="UP001251857"/>
    </source>
</evidence>
<dbReference type="InterPro" id="IPR014284">
    <property type="entry name" value="RNA_pol_sigma-70_dom"/>
</dbReference>
<keyword evidence="4" id="KW-0804">Transcription</keyword>
<evidence type="ECO:0000256" key="4">
    <source>
        <dbReference type="ARBA" id="ARBA00023163"/>
    </source>
</evidence>
<keyword evidence="7" id="KW-1185">Reference proteome</keyword>
<comment type="caution">
    <text evidence="6">The sequence shown here is derived from an EMBL/GenBank/DDBJ whole genome shotgun (WGS) entry which is preliminary data.</text>
</comment>
<evidence type="ECO:0000259" key="5">
    <source>
        <dbReference type="PROSITE" id="PS00715"/>
    </source>
</evidence>
<organism evidence="6 7">
    <name type="scientific">Spectribacter hydrogenoxidans</name>
    <dbReference type="NCBI Taxonomy" id="3075608"/>
    <lineage>
        <taxon>Bacteria</taxon>
        <taxon>Pseudomonadati</taxon>
        <taxon>Pseudomonadota</taxon>
        <taxon>Gammaproteobacteria</taxon>
        <taxon>Salinisphaerales</taxon>
        <taxon>Salinisphaeraceae</taxon>
        <taxon>Spectribacter</taxon>
    </lineage>
</organism>
<dbReference type="InterPro" id="IPR007624">
    <property type="entry name" value="RNA_pol_sigma70_r3"/>
</dbReference>
<keyword evidence="2" id="KW-0731">Sigma factor</keyword>
<dbReference type="Pfam" id="PF04542">
    <property type="entry name" value="Sigma70_r2"/>
    <property type="match status" value="1"/>
</dbReference>
<dbReference type="NCBIfam" id="NF005413">
    <property type="entry name" value="PRK06986.1"/>
    <property type="match status" value="1"/>
</dbReference>
<dbReference type="Gene3D" id="1.10.1740.10">
    <property type="match status" value="1"/>
</dbReference>
<feature type="domain" description="RNA polymerase sigma-70" evidence="5">
    <location>
        <begin position="45"/>
        <end position="58"/>
    </location>
</feature>
<keyword evidence="3" id="KW-0238">DNA-binding</keyword>
<dbReference type="PRINTS" id="PR00046">
    <property type="entry name" value="SIGMA70FCT"/>
</dbReference>
<evidence type="ECO:0000256" key="2">
    <source>
        <dbReference type="ARBA" id="ARBA00023082"/>
    </source>
</evidence>
<dbReference type="EMBL" id="JAVRIB010000001">
    <property type="protein sequence ID" value="MDT0633366.1"/>
    <property type="molecule type" value="Genomic_DNA"/>
</dbReference>
<reference evidence="6 7" key="1">
    <citation type="submission" date="2023-09" db="EMBL/GenBank/DDBJ databases">
        <authorList>
            <person name="Rey-Velasco X."/>
        </authorList>
    </citation>
    <scope>NUCLEOTIDE SEQUENCE [LARGE SCALE GENOMIC DNA]</scope>
    <source>
        <strain evidence="6 7">W335</strain>
    </source>
</reference>
<dbReference type="InterPro" id="IPR013325">
    <property type="entry name" value="RNA_pol_sigma_r2"/>
</dbReference>
<keyword evidence="1" id="KW-0805">Transcription regulation</keyword>
<accession>A0ABU3BW41</accession>
<gene>
    <name evidence="6" type="ORF">RM532_00200</name>
</gene>
<dbReference type="Pfam" id="PF04545">
    <property type="entry name" value="Sigma70_r4"/>
    <property type="match status" value="1"/>
</dbReference>
<dbReference type="InterPro" id="IPR007627">
    <property type="entry name" value="RNA_pol_sigma70_r2"/>
</dbReference>
<evidence type="ECO:0000256" key="1">
    <source>
        <dbReference type="ARBA" id="ARBA00023015"/>
    </source>
</evidence>
<dbReference type="NCBIfam" id="TIGR02937">
    <property type="entry name" value="sigma70-ECF"/>
    <property type="match status" value="1"/>
</dbReference>
<dbReference type="Proteomes" id="UP001251857">
    <property type="component" value="Unassembled WGS sequence"/>
</dbReference>
<sequence>MSAVSEYRACSQAEAGDLVTRHRDLVRRIALHMRARLPACVELDDLIQIGMLGLLEAARSFEAGHGACFETYAGIRIRGAIVDEMRRNDWTPRRVRKGMREAARAMRQIEQREGRAARDSEVAAELGIDALEYARMTAEAASANVLTLGATDHDDGQPLEFAAEDADPLDQMADRDMREHIAQAIAALPEREQLIISLYYDEELNQTEIGEVIGVSYSRVSQLLGQALLRLRSHIAEVSEGPARRVNEVMT</sequence>
<dbReference type="InterPro" id="IPR013324">
    <property type="entry name" value="RNA_pol_sigma_r3/r4-like"/>
</dbReference>
<proteinExistence type="predicted"/>
<dbReference type="Pfam" id="PF04539">
    <property type="entry name" value="Sigma70_r3"/>
    <property type="match status" value="1"/>
</dbReference>
<dbReference type="SUPFAM" id="SSF88946">
    <property type="entry name" value="Sigma2 domain of RNA polymerase sigma factors"/>
    <property type="match status" value="1"/>
</dbReference>
<name>A0ABU3BW41_9GAMM</name>
<dbReference type="PANTHER" id="PTHR30385:SF7">
    <property type="entry name" value="RNA POLYMERASE SIGMA FACTOR FLIA"/>
    <property type="match status" value="1"/>
</dbReference>
<evidence type="ECO:0000313" key="6">
    <source>
        <dbReference type="EMBL" id="MDT0633366.1"/>
    </source>
</evidence>
<dbReference type="PROSITE" id="PS00715">
    <property type="entry name" value="SIGMA70_1"/>
    <property type="match status" value="1"/>
</dbReference>
<dbReference type="InterPro" id="IPR007630">
    <property type="entry name" value="RNA_pol_sigma70_r4"/>
</dbReference>
<evidence type="ECO:0000256" key="3">
    <source>
        <dbReference type="ARBA" id="ARBA00023125"/>
    </source>
</evidence>
<dbReference type="RefSeq" id="WP_311651067.1">
    <property type="nucleotide sequence ID" value="NZ_JAVRIB010000001.1"/>
</dbReference>